<keyword evidence="9" id="KW-0456">Lyase</keyword>
<dbReference type="PANTHER" id="PTHR21327:SF34">
    <property type="entry name" value="3,4-DIHYDROXY-2-BUTANONE 4-PHOSPHATE SYNTHASE"/>
    <property type="match status" value="1"/>
</dbReference>
<dbReference type="InterPro" id="IPR017945">
    <property type="entry name" value="DHBP_synth_RibB-like_a/b_dom"/>
</dbReference>
<protein>
    <recommendedName>
        <fullName evidence="10">GTP cyclohydrolase II domain-containing protein</fullName>
    </recommendedName>
</protein>
<evidence type="ECO:0000256" key="9">
    <source>
        <dbReference type="ARBA" id="ARBA00023239"/>
    </source>
</evidence>
<dbReference type="SUPFAM" id="SSF55821">
    <property type="entry name" value="YrdC/RibB"/>
    <property type="match status" value="1"/>
</dbReference>
<accession>A0A381ZC16</accession>
<evidence type="ECO:0000256" key="2">
    <source>
        <dbReference type="ARBA" id="ARBA00001946"/>
    </source>
</evidence>
<dbReference type="Gene3D" id="3.90.870.10">
    <property type="entry name" value="DHBP synthase"/>
    <property type="match status" value="1"/>
</dbReference>
<dbReference type="GO" id="GO:0003935">
    <property type="term" value="F:GTP cyclohydrolase II activity"/>
    <property type="evidence" value="ECO:0007669"/>
    <property type="project" value="TreeGrafter"/>
</dbReference>
<dbReference type="NCBIfam" id="TIGR00506">
    <property type="entry name" value="ribB"/>
    <property type="match status" value="1"/>
</dbReference>
<dbReference type="Pfam" id="PF00925">
    <property type="entry name" value="GTP_cyclohydro2"/>
    <property type="match status" value="1"/>
</dbReference>
<dbReference type="NCBIfam" id="NF010626">
    <property type="entry name" value="PRK14019.1"/>
    <property type="match status" value="1"/>
</dbReference>
<dbReference type="PANTHER" id="PTHR21327">
    <property type="entry name" value="GTP CYCLOHYDROLASE II-RELATED"/>
    <property type="match status" value="1"/>
</dbReference>
<evidence type="ECO:0000256" key="7">
    <source>
        <dbReference type="ARBA" id="ARBA00022842"/>
    </source>
</evidence>
<gene>
    <name evidence="11" type="ORF">METZ01_LOCUS139613</name>
</gene>
<comment type="cofactor">
    <cofactor evidence="2">
        <name>Mg(2+)</name>
        <dbReference type="ChEBI" id="CHEBI:18420"/>
    </cofactor>
</comment>
<evidence type="ECO:0000256" key="5">
    <source>
        <dbReference type="ARBA" id="ARBA00022619"/>
    </source>
</evidence>
<dbReference type="EMBL" id="UINC01020725">
    <property type="protein sequence ID" value="SVA86759.1"/>
    <property type="molecule type" value="Genomic_DNA"/>
</dbReference>
<dbReference type="InterPro" id="IPR036144">
    <property type="entry name" value="RibA-like_sf"/>
</dbReference>
<dbReference type="GO" id="GO:0008686">
    <property type="term" value="F:3,4-dihydroxy-2-butanone-4-phosphate synthase activity"/>
    <property type="evidence" value="ECO:0007669"/>
    <property type="project" value="InterPro"/>
</dbReference>
<dbReference type="PIRSF" id="PIRSF001259">
    <property type="entry name" value="RibA"/>
    <property type="match status" value="1"/>
</dbReference>
<dbReference type="GO" id="GO:0009231">
    <property type="term" value="P:riboflavin biosynthetic process"/>
    <property type="evidence" value="ECO:0007669"/>
    <property type="project" value="UniProtKB-UniPathway"/>
</dbReference>
<evidence type="ECO:0000313" key="11">
    <source>
        <dbReference type="EMBL" id="SVA86759.1"/>
    </source>
</evidence>
<dbReference type="InterPro" id="IPR000422">
    <property type="entry name" value="DHBP_synthase_RibB"/>
</dbReference>
<keyword evidence="5" id="KW-0686">Riboflavin biosynthesis</keyword>
<evidence type="ECO:0000256" key="3">
    <source>
        <dbReference type="ARBA" id="ARBA00005104"/>
    </source>
</evidence>
<keyword evidence="8" id="KW-0464">Manganese</keyword>
<feature type="domain" description="GTP cyclohydrolase II" evidence="10">
    <location>
        <begin position="210"/>
        <end position="362"/>
    </location>
</feature>
<evidence type="ECO:0000259" key="10">
    <source>
        <dbReference type="Pfam" id="PF00925"/>
    </source>
</evidence>
<evidence type="ECO:0000256" key="6">
    <source>
        <dbReference type="ARBA" id="ARBA00022723"/>
    </source>
</evidence>
<evidence type="ECO:0000256" key="8">
    <source>
        <dbReference type="ARBA" id="ARBA00023211"/>
    </source>
</evidence>
<reference evidence="11" key="1">
    <citation type="submission" date="2018-05" db="EMBL/GenBank/DDBJ databases">
        <authorList>
            <person name="Lanie J.A."/>
            <person name="Ng W.-L."/>
            <person name="Kazmierczak K.M."/>
            <person name="Andrzejewski T.M."/>
            <person name="Davidsen T.M."/>
            <person name="Wayne K.J."/>
            <person name="Tettelin H."/>
            <person name="Glass J.I."/>
            <person name="Rusch D."/>
            <person name="Podicherti R."/>
            <person name="Tsui H.-C.T."/>
            <person name="Winkler M.E."/>
        </authorList>
    </citation>
    <scope>NUCLEOTIDE SEQUENCE</scope>
</reference>
<evidence type="ECO:0000256" key="4">
    <source>
        <dbReference type="ARBA" id="ARBA00005520"/>
    </source>
</evidence>
<sequence length="363" mass="40367">MKLNSIQELISDISKGKMVILTDDEDRENEGDLVLAAEKVSAESINFMATHARGLICLVLNEERCEQLKLEPMVRDNRTKHNTAFTVSIEAAKGVTTGISASDRTTTILAAVKKDASPEDIVQPGHVFPLRASSGGVLSRAGHTEAGLDLANLAGLEPAAVIVEIMNEDGSMARRDDLEKFAKKHNLKIGTIANLIHYRNINEKKIEKLNQTDVNTEYGKFTLISYKDSIFYRTHLVLLKGKISKEKETMVRVQQNNTLHDVMSINGFGRRWSFAKAMSKIAKEDNGVLLLLSQEETPEEILKNINFLKGKKKDSQLESPDNRIVGIGAQILRDLGIRKIRLLGAKVKYPLSGFDLEITEFIN</sequence>
<keyword evidence="7" id="KW-0460">Magnesium</keyword>
<dbReference type="HAMAP" id="MF_00180">
    <property type="entry name" value="RibB"/>
    <property type="match status" value="1"/>
</dbReference>
<dbReference type="GO" id="GO:0046872">
    <property type="term" value="F:metal ion binding"/>
    <property type="evidence" value="ECO:0007669"/>
    <property type="project" value="UniProtKB-KW"/>
</dbReference>
<evidence type="ECO:0000256" key="1">
    <source>
        <dbReference type="ARBA" id="ARBA00001936"/>
    </source>
</evidence>
<dbReference type="UniPathway" id="UPA00275"/>
<dbReference type="AlphaFoldDB" id="A0A381ZC16"/>
<comment type="pathway">
    <text evidence="3">Cofactor biosynthesis; riboflavin biosynthesis.</text>
</comment>
<comment type="similarity">
    <text evidence="4">In the N-terminal section; belongs to the DHBP synthase family.</text>
</comment>
<dbReference type="SUPFAM" id="SSF142695">
    <property type="entry name" value="RibA-like"/>
    <property type="match status" value="1"/>
</dbReference>
<name>A0A381ZC16_9ZZZZ</name>
<dbReference type="GO" id="GO:0005829">
    <property type="term" value="C:cytosol"/>
    <property type="evidence" value="ECO:0007669"/>
    <property type="project" value="TreeGrafter"/>
</dbReference>
<comment type="cofactor">
    <cofactor evidence="1">
        <name>Mn(2+)</name>
        <dbReference type="ChEBI" id="CHEBI:29035"/>
    </cofactor>
</comment>
<organism evidence="11">
    <name type="scientific">marine metagenome</name>
    <dbReference type="NCBI Taxonomy" id="408172"/>
    <lineage>
        <taxon>unclassified sequences</taxon>
        <taxon>metagenomes</taxon>
        <taxon>ecological metagenomes</taxon>
    </lineage>
</organism>
<dbReference type="Pfam" id="PF00926">
    <property type="entry name" value="DHBP_synthase"/>
    <property type="match status" value="1"/>
</dbReference>
<dbReference type="InterPro" id="IPR032677">
    <property type="entry name" value="GTP_cyclohydro_II"/>
</dbReference>
<proteinExistence type="inferred from homology"/>
<dbReference type="Gene3D" id="3.40.50.10990">
    <property type="entry name" value="GTP cyclohydrolase II"/>
    <property type="match status" value="1"/>
</dbReference>
<dbReference type="FunFam" id="3.90.870.10:FF:000001">
    <property type="entry name" value="Riboflavin biosynthesis protein RibBA"/>
    <property type="match status" value="1"/>
</dbReference>
<keyword evidence="6" id="KW-0479">Metal-binding</keyword>